<dbReference type="EMBL" id="CP047897">
    <property type="protein sequence ID" value="QHL89422.1"/>
    <property type="molecule type" value="Genomic_DNA"/>
</dbReference>
<accession>A0A6P1P4X7</accession>
<gene>
    <name evidence="1" type="ORF">GU926_11695</name>
</gene>
<dbReference type="Pfam" id="PF12669">
    <property type="entry name" value="FeoB_associated"/>
    <property type="match status" value="1"/>
</dbReference>
<dbReference type="AlphaFoldDB" id="A0A6P1P4X7"/>
<keyword evidence="2" id="KW-1185">Reference proteome</keyword>
<name>A0A6P1P4X7_9BACT</name>
<evidence type="ECO:0000313" key="2">
    <source>
        <dbReference type="Proteomes" id="UP000464214"/>
    </source>
</evidence>
<dbReference type="KEGG" id="nib:GU926_11695"/>
<dbReference type="Proteomes" id="UP000464214">
    <property type="component" value="Chromosome"/>
</dbReference>
<sequence>MQEIIIFIVFALAAVYVLRIGYKSFFSKEVGCAKGCGGCSSIDLNKIQKEIEAKQSKALR</sequence>
<proteinExistence type="predicted"/>
<organism evidence="1 2">
    <name type="scientific">Nibribacter ruber</name>
    <dbReference type="NCBI Taxonomy" id="2698458"/>
    <lineage>
        <taxon>Bacteria</taxon>
        <taxon>Pseudomonadati</taxon>
        <taxon>Bacteroidota</taxon>
        <taxon>Cytophagia</taxon>
        <taxon>Cytophagales</taxon>
        <taxon>Hymenobacteraceae</taxon>
        <taxon>Nibribacter</taxon>
    </lineage>
</organism>
<reference evidence="1 2" key="1">
    <citation type="submission" date="2020-01" db="EMBL/GenBank/DDBJ databases">
        <authorList>
            <person name="Kim M."/>
        </authorList>
    </citation>
    <scope>NUCLEOTIDE SEQUENCE [LARGE SCALE GENOMIC DNA]</scope>
    <source>
        <strain evidence="1 2">BT10</strain>
    </source>
</reference>
<evidence type="ECO:0000313" key="1">
    <source>
        <dbReference type="EMBL" id="QHL89422.1"/>
    </source>
</evidence>
<protein>
    <submittedName>
        <fullName evidence="1">FeoB-associated Cys-rich membrane protein</fullName>
    </submittedName>
</protein>